<sequence>MMELFHSYRIRHGSSRFKNTSFPTENRYPLRVCIGVLLHIQWIGQQADLLQLHPKLQPRIFLGSPLLSLNPVIVTSIS</sequence>
<reference evidence="1" key="1">
    <citation type="submission" date="2016-11" db="EMBL/GenBank/DDBJ databases">
        <title>The genome sequence of Colletotrichum cuscutae.</title>
        <authorList>
            <person name="Baroncelli R."/>
        </authorList>
    </citation>
    <scope>NUCLEOTIDE SEQUENCE</scope>
    <source>
        <strain evidence="1">IMI 304802</strain>
    </source>
</reference>
<protein>
    <submittedName>
        <fullName evidence="1">Uncharacterized protein</fullName>
    </submittedName>
</protein>
<dbReference type="EMBL" id="MPDP01000079">
    <property type="protein sequence ID" value="KAK1484226.1"/>
    <property type="molecule type" value="Genomic_DNA"/>
</dbReference>
<evidence type="ECO:0000313" key="1">
    <source>
        <dbReference type="EMBL" id="KAK1484226.1"/>
    </source>
</evidence>
<comment type="caution">
    <text evidence="1">The sequence shown here is derived from an EMBL/GenBank/DDBJ whole genome shotgun (WGS) entry which is preliminary data.</text>
</comment>
<proteinExistence type="predicted"/>
<evidence type="ECO:0000313" key="2">
    <source>
        <dbReference type="Proteomes" id="UP001239213"/>
    </source>
</evidence>
<accession>A0AAI9VGY1</accession>
<keyword evidence="2" id="KW-1185">Reference proteome</keyword>
<gene>
    <name evidence="1" type="ORF">CCUS01_03938</name>
</gene>
<organism evidence="1 2">
    <name type="scientific">Colletotrichum cuscutae</name>
    <dbReference type="NCBI Taxonomy" id="1209917"/>
    <lineage>
        <taxon>Eukaryota</taxon>
        <taxon>Fungi</taxon>
        <taxon>Dikarya</taxon>
        <taxon>Ascomycota</taxon>
        <taxon>Pezizomycotina</taxon>
        <taxon>Sordariomycetes</taxon>
        <taxon>Hypocreomycetidae</taxon>
        <taxon>Glomerellales</taxon>
        <taxon>Glomerellaceae</taxon>
        <taxon>Colletotrichum</taxon>
        <taxon>Colletotrichum acutatum species complex</taxon>
    </lineage>
</organism>
<dbReference type="AlphaFoldDB" id="A0AAI9VGY1"/>
<dbReference type="Proteomes" id="UP001239213">
    <property type="component" value="Unassembled WGS sequence"/>
</dbReference>
<name>A0AAI9VGY1_9PEZI</name>